<dbReference type="EMBL" id="KB706543">
    <property type="protein sequence ID" value="EMR66989.1"/>
    <property type="molecule type" value="Genomic_DNA"/>
</dbReference>
<gene>
    <name evidence="2" type="ORF">UCREL1_6016</name>
</gene>
<feature type="signal peptide" evidence="1">
    <location>
        <begin position="1"/>
        <end position="21"/>
    </location>
</feature>
<protein>
    <submittedName>
        <fullName evidence="2">Uncharacterized protein</fullName>
    </submittedName>
</protein>
<dbReference type="Proteomes" id="UP000012174">
    <property type="component" value="Unassembled WGS sequence"/>
</dbReference>
<dbReference type="OrthoDB" id="5186115at2759"/>
<dbReference type="AlphaFoldDB" id="M7SKV9"/>
<evidence type="ECO:0000313" key="2">
    <source>
        <dbReference type="EMBL" id="EMR66989.1"/>
    </source>
</evidence>
<feature type="chain" id="PRO_5004084723" evidence="1">
    <location>
        <begin position="22"/>
        <end position="94"/>
    </location>
</feature>
<accession>M7SKV9</accession>
<name>M7SKV9_EUTLA</name>
<dbReference type="HOGENOM" id="CLU_2386161_0_0_1"/>
<evidence type="ECO:0000256" key="1">
    <source>
        <dbReference type="SAM" id="SignalP"/>
    </source>
</evidence>
<keyword evidence="3" id="KW-1185">Reference proteome</keyword>
<proteinExistence type="predicted"/>
<evidence type="ECO:0000313" key="3">
    <source>
        <dbReference type="Proteomes" id="UP000012174"/>
    </source>
</evidence>
<keyword evidence="1" id="KW-0732">Signal</keyword>
<dbReference type="KEGG" id="ela:UCREL1_6016"/>
<organism evidence="2 3">
    <name type="scientific">Eutypa lata (strain UCR-EL1)</name>
    <name type="common">Grapevine dieback disease fungus</name>
    <name type="synonym">Eutypa armeniacae</name>
    <dbReference type="NCBI Taxonomy" id="1287681"/>
    <lineage>
        <taxon>Eukaryota</taxon>
        <taxon>Fungi</taxon>
        <taxon>Dikarya</taxon>
        <taxon>Ascomycota</taxon>
        <taxon>Pezizomycotina</taxon>
        <taxon>Sordariomycetes</taxon>
        <taxon>Xylariomycetidae</taxon>
        <taxon>Xylariales</taxon>
        <taxon>Diatrypaceae</taxon>
        <taxon>Eutypa</taxon>
    </lineage>
</organism>
<reference evidence="3" key="1">
    <citation type="journal article" date="2013" name="Genome Announc.">
        <title>Draft genome sequence of the grapevine dieback fungus Eutypa lata UCR-EL1.</title>
        <authorList>
            <person name="Blanco-Ulate B."/>
            <person name="Rolshausen P.E."/>
            <person name="Cantu D."/>
        </authorList>
    </citation>
    <scope>NUCLEOTIDE SEQUENCE [LARGE SCALE GENOMIC DNA]</scope>
    <source>
        <strain evidence="3">UCR-EL1</strain>
    </source>
</reference>
<sequence>MKSNLLTIAIATITALSRVGASTANLPMGVEIMERDGRTLVREVISDAGNAFISVTVAQLEMEVAMAMSMEAALGVATIANLSVFRMENHQRNM</sequence>